<name>A0A0K2V063_LEPSM</name>
<keyword evidence="1" id="KW-0812">Transmembrane</keyword>
<proteinExistence type="predicted"/>
<keyword evidence="1" id="KW-0472">Membrane</keyword>
<keyword evidence="1" id="KW-1133">Transmembrane helix</keyword>
<feature type="transmembrane region" description="Helical" evidence="1">
    <location>
        <begin position="21"/>
        <end position="42"/>
    </location>
</feature>
<dbReference type="AlphaFoldDB" id="A0A0K2V063"/>
<evidence type="ECO:0000256" key="1">
    <source>
        <dbReference type="SAM" id="Phobius"/>
    </source>
</evidence>
<protein>
    <submittedName>
        <fullName evidence="2">Uncharacterized protein</fullName>
    </submittedName>
</protein>
<accession>A0A0K2V063</accession>
<reference evidence="2" key="1">
    <citation type="submission" date="2014-05" db="EMBL/GenBank/DDBJ databases">
        <authorList>
            <person name="Chronopoulou M."/>
        </authorList>
    </citation>
    <scope>NUCLEOTIDE SEQUENCE</scope>
    <source>
        <tissue evidence="2">Whole organism</tissue>
    </source>
</reference>
<feature type="transmembrane region" description="Helical" evidence="1">
    <location>
        <begin position="62"/>
        <end position="88"/>
    </location>
</feature>
<evidence type="ECO:0000313" key="2">
    <source>
        <dbReference type="EMBL" id="CDW43859.1"/>
    </source>
</evidence>
<dbReference type="EMBL" id="HACA01026498">
    <property type="protein sequence ID" value="CDW43859.1"/>
    <property type="molecule type" value="Transcribed_RNA"/>
</dbReference>
<sequence length="215" mass="24533">MLCKLKFVLNMYKILSPSVPKMVFVNSVALMNLIVCSVLLLFSPYFLSEIPSIYRIDFFPRTILIVLIGLIVLLLTIVPILSLCWYLYIYKNIKDYDASYGFEDKGRHYMDDKKDQGNECPPSMMEPAGSDDNIIVEIVECGISKCASEESINGIKSESPCRSLSTIRKRQVMCTDSASNVFEIGNFCLQDILEDDNDVLVIHEEMIVYKNEKYC</sequence>
<organism evidence="2">
    <name type="scientific">Lepeophtheirus salmonis</name>
    <name type="common">Salmon louse</name>
    <name type="synonym">Caligus salmonis</name>
    <dbReference type="NCBI Taxonomy" id="72036"/>
    <lineage>
        <taxon>Eukaryota</taxon>
        <taxon>Metazoa</taxon>
        <taxon>Ecdysozoa</taxon>
        <taxon>Arthropoda</taxon>
        <taxon>Crustacea</taxon>
        <taxon>Multicrustacea</taxon>
        <taxon>Hexanauplia</taxon>
        <taxon>Copepoda</taxon>
        <taxon>Siphonostomatoida</taxon>
        <taxon>Caligidae</taxon>
        <taxon>Lepeophtheirus</taxon>
    </lineage>
</organism>